<feature type="region of interest" description="Disordered" evidence="1">
    <location>
        <begin position="42"/>
        <end position="123"/>
    </location>
</feature>
<comment type="caution">
    <text evidence="2">The sequence shown here is derived from an EMBL/GenBank/DDBJ whole genome shotgun (WGS) entry which is preliminary data.</text>
</comment>
<feature type="compositionally biased region" description="Basic residues" evidence="1">
    <location>
        <begin position="106"/>
        <end position="115"/>
    </location>
</feature>
<reference evidence="2" key="1">
    <citation type="submission" date="2022-07" db="EMBL/GenBank/DDBJ databases">
        <title>Genome analysis of Parmales, a sister group of diatoms, reveals the evolutionary specialization of diatoms from phago-mixotrophs to photoautotrophs.</title>
        <authorList>
            <person name="Ban H."/>
            <person name="Sato S."/>
            <person name="Yoshikawa S."/>
            <person name="Kazumasa Y."/>
            <person name="Nakamura Y."/>
            <person name="Ichinomiya M."/>
            <person name="Saitoh K."/>
            <person name="Sato N."/>
            <person name="Blanc-Mathieu R."/>
            <person name="Endo H."/>
            <person name="Kuwata A."/>
            <person name="Ogata H."/>
        </authorList>
    </citation>
    <scope>NUCLEOTIDE SEQUENCE</scope>
</reference>
<dbReference type="AlphaFoldDB" id="A0A9W7A6P1"/>
<sequence length="157" mass="16570">YSKETDKKHMMRIQLTSTSKWTMFVLETRGDLEAVKEGINKGLKKIGRSSPKNTPQPGGGGGKRKKEAPSSGKGSGPDDLGVGPTPASKTTFSGPPPPAGPPHGQGGKKKRKKGGRATSIIESHEIASTRASLLANDEELRAHYNELVGTGVVDEAR</sequence>
<evidence type="ECO:0000313" key="2">
    <source>
        <dbReference type="EMBL" id="GMH63653.1"/>
    </source>
</evidence>
<keyword evidence="3" id="KW-1185">Reference proteome</keyword>
<evidence type="ECO:0000256" key="1">
    <source>
        <dbReference type="SAM" id="MobiDB-lite"/>
    </source>
</evidence>
<dbReference type="EMBL" id="BRXZ01003874">
    <property type="protein sequence ID" value="GMH63653.1"/>
    <property type="molecule type" value="Genomic_DNA"/>
</dbReference>
<name>A0A9W7A6P1_9STRA</name>
<organism evidence="2 3">
    <name type="scientific">Triparma retinervis</name>
    <dbReference type="NCBI Taxonomy" id="2557542"/>
    <lineage>
        <taxon>Eukaryota</taxon>
        <taxon>Sar</taxon>
        <taxon>Stramenopiles</taxon>
        <taxon>Ochrophyta</taxon>
        <taxon>Bolidophyceae</taxon>
        <taxon>Parmales</taxon>
        <taxon>Triparmaceae</taxon>
        <taxon>Triparma</taxon>
    </lineage>
</organism>
<gene>
    <name evidence="2" type="ORF">TrRE_jg9759</name>
</gene>
<feature type="non-terminal residue" evidence="2">
    <location>
        <position position="1"/>
    </location>
</feature>
<accession>A0A9W7A6P1</accession>
<proteinExistence type="predicted"/>
<dbReference type="Proteomes" id="UP001165082">
    <property type="component" value="Unassembled WGS sequence"/>
</dbReference>
<evidence type="ECO:0000313" key="3">
    <source>
        <dbReference type="Proteomes" id="UP001165082"/>
    </source>
</evidence>
<protein>
    <submittedName>
        <fullName evidence="2">Uncharacterized protein</fullName>
    </submittedName>
</protein>